<sequence>MGCSPTLLDDESTGEPEPADAEPSLPPQSPSGTAPRHGVDLQQRSSSGGLSPHPDHCDDNQASDPEEHYPLTPDDRGEKGSEEGPAALPQAQESAAGPPTLPDDEGNNGHELADASPPMQPPAGRDQASGRGRSTRPFRQCRRRDADEEEDSVYSNAEHSEDDVVQPPPRKRRRGATCGDSRRPRRQRGTAHPPPSPEGGTEMDGTAAATFEEWPLGDTVLKRVTKDGSPPTFMVEFTWDLCAEHATCEEWPLGDAVLKRVIVDGSPPTFMVQFTWDPRAEHGAGYYGTDNQGTSAKSHRPARQKSNGITKHKDKLTSTSRRARYTLADDAEILRLKGQGLPWTEIAEQFPGRSAGAIEVRYHTKLKTAGLSRSGSRQLCDSVVGDDSGEEEEWEVEEICGDRTQDDGDLEPLVRWKGGEETWEPYENMAETEALDVYERLHGRVTVDTV</sequence>
<evidence type="ECO:0000256" key="1">
    <source>
        <dbReference type="ARBA" id="ARBA00011353"/>
    </source>
</evidence>
<name>A0AAN6ZV05_9PEZI</name>
<dbReference type="InterPro" id="IPR023780">
    <property type="entry name" value="Chromo_domain"/>
</dbReference>
<evidence type="ECO:0000313" key="4">
    <source>
        <dbReference type="EMBL" id="KAK4151942.1"/>
    </source>
</evidence>
<feature type="compositionally biased region" description="Acidic residues" evidence="2">
    <location>
        <begin position="8"/>
        <end position="20"/>
    </location>
</feature>
<feature type="compositionally biased region" description="Basic and acidic residues" evidence="2">
    <location>
        <begin position="53"/>
        <end position="82"/>
    </location>
</feature>
<evidence type="ECO:0000256" key="2">
    <source>
        <dbReference type="SAM" id="MobiDB-lite"/>
    </source>
</evidence>
<accession>A0AAN6ZV05</accession>
<protein>
    <recommendedName>
        <fullName evidence="3">Chromo domain-containing protein</fullName>
    </recommendedName>
</protein>
<dbReference type="AlphaFoldDB" id="A0AAN6ZV05"/>
<feature type="compositionally biased region" description="Basic residues" evidence="2">
    <location>
        <begin position="133"/>
        <end position="142"/>
    </location>
</feature>
<feature type="region of interest" description="Disordered" evidence="2">
    <location>
        <begin position="290"/>
        <end position="317"/>
    </location>
</feature>
<comment type="subunit">
    <text evidence="1">Component of the NuA4 histone acetyltransferase complex.</text>
</comment>
<reference evidence="4" key="2">
    <citation type="submission" date="2023-05" db="EMBL/GenBank/DDBJ databases">
        <authorList>
            <consortium name="Lawrence Berkeley National Laboratory"/>
            <person name="Steindorff A."/>
            <person name="Hensen N."/>
            <person name="Bonometti L."/>
            <person name="Westerberg I."/>
            <person name="Brannstrom I.O."/>
            <person name="Guillou S."/>
            <person name="Cros-Aarteil S."/>
            <person name="Calhoun S."/>
            <person name="Haridas S."/>
            <person name="Kuo A."/>
            <person name="Mondo S."/>
            <person name="Pangilinan J."/>
            <person name="Riley R."/>
            <person name="Labutti K."/>
            <person name="Andreopoulos B."/>
            <person name="Lipzen A."/>
            <person name="Chen C."/>
            <person name="Yanf M."/>
            <person name="Daum C."/>
            <person name="Ng V."/>
            <person name="Clum A."/>
            <person name="Ohm R."/>
            <person name="Martin F."/>
            <person name="Silar P."/>
            <person name="Natvig D."/>
            <person name="Lalanne C."/>
            <person name="Gautier V."/>
            <person name="Ament-Velasquez S.L."/>
            <person name="Kruys A."/>
            <person name="Hutchinson M.I."/>
            <person name="Powell A.J."/>
            <person name="Barry K."/>
            <person name="Miller A.N."/>
            <person name="Grigoriev I.V."/>
            <person name="Debuchy R."/>
            <person name="Gladieux P."/>
            <person name="Thoren M.H."/>
            <person name="Johannesson H."/>
        </authorList>
    </citation>
    <scope>NUCLEOTIDE SEQUENCE</scope>
    <source>
        <strain evidence="4">CBS 538.74</strain>
    </source>
</reference>
<evidence type="ECO:0000313" key="5">
    <source>
        <dbReference type="Proteomes" id="UP001302745"/>
    </source>
</evidence>
<dbReference type="PROSITE" id="PS50013">
    <property type="entry name" value="CHROMO_2"/>
    <property type="match status" value="1"/>
</dbReference>
<proteinExistence type="predicted"/>
<dbReference type="InterPro" id="IPR016197">
    <property type="entry name" value="Chromo-like_dom_sf"/>
</dbReference>
<dbReference type="SMART" id="SM00298">
    <property type="entry name" value="CHROMO"/>
    <property type="match status" value="1"/>
</dbReference>
<comment type="caution">
    <text evidence="4">The sequence shown here is derived from an EMBL/GenBank/DDBJ whole genome shotgun (WGS) entry which is preliminary data.</text>
</comment>
<dbReference type="InterPro" id="IPR000953">
    <property type="entry name" value="Chromo/chromo_shadow_dom"/>
</dbReference>
<feature type="region of interest" description="Disordered" evidence="2">
    <location>
        <begin position="1"/>
        <end position="204"/>
    </location>
</feature>
<evidence type="ECO:0000259" key="3">
    <source>
        <dbReference type="PROSITE" id="PS50013"/>
    </source>
</evidence>
<dbReference type="SUPFAM" id="SSF54160">
    <property type="entry name" value="Chromo domain-like"/>
    <property type="match status" value="1"/>
</dbReference>
<feature type="domain" description="Chromo" evidence="3">
    <location>
        <begin position="394"/>
        <end position="440"/>
    </location>
</feature>
<dbReference type="Proteomes" id="UP001302745">
    <property type="component" value="Unassembled WGS sequence"/>
</dbReference>
<dbReference type="EMBL" id="MU856994">
    <property type="protein sequence ID" value="KAK4151942.1"/>
    <property type="molecule type" value="Genomic_DNA"/>
</dbReference>
<gene>
    <name evidence="4" type="ORF">C8A00DRAFT_35415</name>
</gene>
<reference evidence="4" key="1">
    <citation type="journal article" date="2023" name="Mol. Phylogenet. Evol.">
        <title>Genome-scale phylogeny and comparative genomics of the fungal order Sordariales.</title>
        <authorList>
            <person name="Hensen N."/>
            <person name="Bonometti L."/>
            <person name="Westerberg I."/>
            <person name="Brannstrom I.O."/>
            <person name="Guillou S."/>
            <person name="Cros-Aarteil S."/>
            <person name="Calhoun S."/>
            <person name="Haridas S."/>
            <person name="Kuo A."/>
            <person name="Mondo S."/>
            <person name="Pangilinan J."/>
            <person name="Riley R."/>
            <person name="LaButti K."/>
            <person name="Andreopoulos B."/>
            <person name="Lipzen A."/>
            <person name="Chen C."/>
            <person name="Yan M."/>
            <person name="Daum C."/>
            <person name="Ng V."/>
            <person name="Clum A."/>
            <person name="Steindorff A."/>
            <person name="Ohm R.A."/>
            <person name="Martin F."/>
            <person name="Silar P."/>
            <person name="Natvig D.O."/>
            <person name="Lalanne C."/>
            <person name="Gautier V."/>
            <person name="Ament-Velasquez S.L."/>
            <person name="Kruys A."/>
            <person name="Hutchinson M.I."/>
            <person name="Powell A.J."/>
            <person name="Barry K."/>
            <person name="Miller A.N."/>
            <person name="Grigoriev I.V."/>
            <person name="Debuchy R."/>
            <person name="Gladieux P."/>
            <person name="Hiltunen Thoren M."/>
            <person name="Johannesson H."/>
        </authorList>
    </citation>
    <scope>NUCLEOTIDE SEQUENCE</scope>
    <source>
        <strain evidence="4">CBS 538.74</strain>
    </source>
</reference>
<organism evidence="4 5">
    <name type="scientific">Chaetomidium leptoderma</name>
    <dbReference type="NCBI Taxonomy" id="669021"/>
    <lineage>
        <taxon>Eukaryota</taxon>
        <taxon>Fungi</taxon>
        <taxon>Dikarya</taxon>
        <taxon>Ascomycota</taxon>
        <taxon>Pezizomycotina</taxon>
        <taxon>Sordariomycetes</taxon>
        <taxon>Sordariomycetidae</taxon>
        <taxon>Sordariales</taxon>
        <taxon>Chaetomiaceae</taxon>
        <taxon>Chaetomidium</taxon>
    </lineage>
</organism>
<dbReference type="Gene3D" id="2.40.50.40">
    <property type="match status" value="1"/>
</dbReference>
<keyword evidence="5" id="KW-1185">Reference proteome</keyword>
<dbReference type="GO" id="GO:0006338">
    <property type="term" value="P:chromatin remodeling"/>
    <property type="evidence" value="ECO:0007669"/>
    <property type="project" value="UniProtKB-ARBA"/>
</dbReference>
<dbReference type="Pfam" id="PF00385">
    <property type="entry name" value="Chromo"/>
    <property type="match status" value="1"/>
</dbReference>